<name>A0A4Y2JCZ3_ARAVE</name>
<keyword evidence="3" id="KW-1185">Reference proteome</keyword>
<dbReference type="EMBL" id="BGPR01109978">
    <property type="protein sequence ID" value="GBM87714.1"/>
    <property type="molecule type" value="Genomic_DNA"/>
</dbReference>
<organism evidence="2 3">
    <name type="scientific">Araneus ventricosus</name>
    <name type="common">Orbweaver spider</name>
    <name type="synonym">Epeira ventricosa</name>
    <dbReference type="NCBI Taxonomy" id="182803"/>
    <lineage>
        <taxon>Eukaryota</taxon>
        <taxon>Metazoa</taxon>
        <taxon>Ecdysozoa</taxon>
        <taxon>Arthropoda</taxon>
        <taxon>Chelicerata</taxon>
        <taxon>Arachnida</taxon>
        <taxon>Araneae</taxon>
        <taxon>Araneomorphae</taxon>
        <taxon>Entelegynae</taxon>
        <taxon>Araneoidea</taxon>
        <taxon>Araneidae</taxon>
        <taxon>Araneus</taxon>
    </lineage>
</organism>
<dbReference type="Proteomes" id="UP000499080">
    <property type="component" value="Unassembled WGS sequence"/>
</dbReference>
<dbReference type="EMBL" id="BGPR01109996">
    <property type="protein sequence ID" value="GBM87784.1"/>
    <property type="molecule type" value="Genomic_DNA"/>
</dbReference>
<protein>
    <submittedName>
        <fullName evidence="2">Uncharacterized protein</fullName>
    </submittedName>
</protein>
<reference evidence="2 3" key="1">
    <citation type="journal article" date="2019" name="Sci. Rep.">
        <title>Orb-weaving spider Araneus ventricosus genome elucidates the spidroin gene catalogue.</title>
        <authorList>
            <person name="Kono N."/>
            <person name="Nakamura H."/>
            <person name="Ohtoshi R."/>
            <person name="Moran D.A.P."/>
            <person name="Shinohara A."/>
            <person name="Yoshida Y."/>
            <person name="Fujiwara M."/>
            <person name="Mori M."/>
            <person name="Tomita M."/>
            <person name="Arakawa K."/>
        </authorList>
    </citation>
    <scope>NUCLEOTIDE SEQUENCE [LARGE SCALE GENOMIC DNA]</scope>
</reference>
<sequence>MWRLIAQTSNGPTAPIHPLTRSLWRYLSSPIENLSVRIPSTTVHKCEPRATQSVAKPHALGTKLNWNFKPSQNFISRDSDISGLRLLGIWRRADIIILKKSDMTIANLNFHSKPAGDYFSLVDQKSFWFLDPRGYIEELVSNSQLCKLVTILPEVLGNVKLFPG</sequence>
<comment type="caution">
    <text evidence="2">The sequence shown here is derived from an EMBL/GenBank/DDBJ whole genome shotgun (WGS) entry which is preliminary data.</text>
</comment>
<proteinExistence type="predicted"/>
<accession>A0A4Y2JCZ3</accession>
<evidence type="ECO:0000313" key="2">
    <source>
        <dbReference type="EMBL" id="GBM87784.1"/>
    </source>
</evidence>
<evidence type="ECO:0000313" key="1">
    <source>
        <dbReference type="EMBL" id="GBM87714.1"/>
    </source>
</evidence>
<evidence type="ECO:0000313" key="3">
    <source>
        <dbReference type="Proteomes" id="UP000499080"/>
    </source>
</evidence>
<gene>
    <name evidence="2" type="ORF">AVEN_173878_1</name>
    <name evidence="1" type="ORF">AVEN_266170_1</name>
</gene>
<dbReference type="AlphaFoldDB" id="A0A4Y2JCZ3"/>